<dbReference type="AlphaFoldDB" id="A0A644Y5C2"/>
<accession>A0A644Y5C2</accession>
<dbReference type="SUPFAM" id="SSF48452">
    <property type="entry name" value="TPR-like"/>
    <property type="match status" value="1"/>
</dbReference>
<gene>
    <name evidence="1" type="ORF">SDC9_70209</name>
</gene>
<name>A0A644Y5C2_9ZZZZ</name>
<reference evidence="1" key="1">
    <citation type="submission" date="2019-08" db="EMBL/GenBank/DDBJ databases">
        <authorList>
            <person name="Kucharzyk K."/>
            <person name="Murdoch R.W."/>
            <person name="Higgins S."/>
            <person name="Loffler F."/>
        </authorList>
    </citation>
    <scope>NUCLEOTIDE SEQUENCE</scope>
</reference>
<proteinExistence type="predicted"/>
<evidence type="ECO:0008006" key="2">
    <source>
        <dbReference type="Google" id="ProtNLM"/>
    </source>
</evidence>
<sequence>MKSLLYKFLFVSALFGAVACEDFETVNTDPNNPDVVPTNMIMAGAEKQIMDNVYDFWFSGRQCMVYTQYWAQRNYTEEDRYQIRESVNNNYFNYLYQGAANLETIIKLNTEAESAIKMSVYGNNANQIAAAKILKVWLYQLMTDTWGSIPYTEASKLKEGVYYPKYDDQTEIYKSLIAELTSAVNSINEDEPAFIGGDRIFEGDASKWKKFGNSLKCRLAIHISKVDSKWKTYIAEALASGVFESNKDNAVYAYSATAPEQCGFYIGCFVDRRNDFTITRTFVDILKGQKDTLNVKSHPWEGVSDPRLPLYTTARNGKYIGMPYGIPSNKVASAMRNAAPIWNNTNYTYDETKVPMILHNDFTVPLMTYAELQFIISEYKGFSKEEYQNGIRASLEYWSQLNGTPINSESEPINTAQANAYIEAVSTTVNAETVAMQKYIDLYMNGTEAWVEYRRTGYPTQLLKPGEISVVYGGEEIPFSTLSDTKGDIISRVKYPTNESTLNAQSFTDAVAKLQDGSNNYYSKMFWDVRTTSNPHPANK</sequence>
<dbReference type="Gene3D" id="1.25.40.390">
    <property type="match status" value="1"/>
</dbReference>
<protein>
    <recommendedName>
        <fullName evidence="2">SusD/RagB family nutrient-binding outer membrane lipoprotein</fullName>
    </recommendedName>
</protein>
<dbReference type="InterPro" id="IPR011990">
    <property type="entry name" value="TPR-like_helical_dom_sf"/>
</dbReference>
<dbReference type="EMBL" id="VSSQ01004099">
    <property type="protein sequence ID" value="MPM23735.1"/>
    <property type="molecule type" value="Genomic_DNA"/>
</dbReference>
<dbReference type="Pfam" id="PF12771">
    <property type="entry name" value="SusD-like_2"/>
    <property type="match status" value="1"/>
</dbReference>
<organism evidence="1">
    <name type="scientific">bioreactor metagenome</name>
    <dbReference type="NCBI Taxonomy" id="1076179"/>
    <lineage>
        <taxon>unclassified sequences</taxon>
        <taxon>metagenomes</taxon>
        <taxon>ecological metagenomes</taxon>
    </lineage>
</organism>
<dbReference type="InterPro" id="IPR041662">
    <property type="entry name" value="SusD-like_2"/>
</dbReference>
<comment type="caution">
    <text evidence="1">The sequence shown here is derived from an EMBL/GenBank/DDBJ whole genome shotgun (WGS) entry which is preliminary data.</text>
</comment>
<dbReference type="PROSITE" id="PS51257">
    <property type="entry name" value="PROKAR_LIPOPROTEIN"/>
    <property type="match status" value="1"/>
</dbReference>
<evidence type="ECO:0000313" key="1">
    <source>
        <dbReference type="EMBL" id="MPM23735.1"/>
    </source>
</evidence>